<keyword evidence="9" id="KW-1185">Reference proteome</keyword>
<comment type="caution">
    <text evidence="8">The sequence shown here is derived from an EMBL/GenBank/DDBJ whole genome shotgun (WGS) entry which is preliminary data.</text>
</comment>
<keyword evidence="4" id="KW-1133">Transmembrane helix</keyword>
<feature type="region of interest" description="Disordered" evidence="7">
    <location>
        <begin position="1"/>
        <end position="49"/>
    </location>
</feature>
<evidence type="ECO:0000256" key="6">
    <source>
        <dbReference type="ARBA" id="ARBA00044504"/>
    </source>
</evidence>
<evidence type="ECO:0000256" key="3">
    <source>
        <dbReference type="ARBA" id="ARBA00022692"/>
    </source>
</evidence>
<evidence type="ECO:0000256" key="7">
    <source>
        <dbReference type="SAM" id="MobiDB-lite"/>
    </source>
</evidence>
<dbReference type="PANTHER" id="PTHR48020:SF35">
    <property type="entry name" value="SUGAR TRANSPORTER"/>
    <property type="match status" value="1"/>
</dbReference>
<evidence type="ECO:0000256" key="4">
    <source>
        <dbReference type="ARBA" id="ARBA00022989"/>
    </source>
</evidence>
<comment type="similarity">
    <text evidence="6">Belongs to the major facilitator superfamily. Phosphate:H(+) symporter (TC 2.A.1.9) family.</text>
</comment>
<keyword evidence="5" id="KW-0472">Membrane</keyword>
<gene>
    <name evidence="8" type="primary">TMT3_2</name>
    <name evidence="8" type="ORF">HAX54_045622</name>
</gene>
<feature type="compositionally biased region" description="Basic and acidic residues" evidence="7">
    <location>
        <begin position="8"/>
        <end position="27"/>
    </location>
</feature>
<evidence type="ECO:0000313" key="9">
    <source>
        <dbReference type="Proteomes" id="UP000823775"/>
    </source>
</evidence>
<dbReference type="Pfam" id="PF00083">
    <property type="entry name" value="Sugar_tr"/>
    <property type="match status" value="1"/>
</dbReference>
<dbReference type="InterPro" id="IPR005828">
    <property type="entry name" value="MFS_sugar_transport-like"/>
</dbReference>
<organism evidence="8 9">
    <name type="scientific">Datura stramonium</name>
    <name type="common">Jimsonweed</name>
    <name type="synonym">Common thornapple</name>
    <dbReference type="NCBI Taxonomy" id="4076"/>
    <lineage>
        <taxon>Eukaryota</taxon>
        <taxon>Viridiplantae</taxon>
        <taxon>Streptophyta</taxon>
        <taxon>Embryophyta</taxon>
        <taxon>Tracheophyta</taxon>
        <taxon>Spermatophyta</taxon>
        <taxon>Magnoliopsida</taxon>
        <taxon>eudicotyledons</taxon>
        <taxon>Gunneridae</taxon>
        <taxon>Pentapetalae</taxon>
        <taxon>asterids</taxon>
        <taxon>lamiids</taxon>
        <taxon>Solanales</taxon>
        <taxon>Solanaceae</taxon>
        <taxon>Solanoideae</taxon>
        <taxon>Datureae</taxon>
        <taxon>Datura</taxon>
    </lineage>
</organism>
<evidence type="ECO:0000256" key="2">
    <source>
        <dbReference type="ARBA" id="ARBA00022448"/>
    </source>
</evidence>
<dbReference type="InterPro" id="IPR036259">
    <property type="entry name" value="MFS_trans_sf"/>
</dbReference>
<dbReference type="Gene3D" id="1.20.1250.20">
    <property type="entry name" value="MFS general substrate transporter like domains"/>
    <property type="match status" value="1"/>
</dbReference>
<keyword evidence="3" id="KW-0812">Transmembrane</keyword>
<evidence type="ECO:0000313" key="8">
    <source>
        <dbReference type="EMBL" id="MCD7448683.1"/>
    </source>
</evidence>
<proteinExistence type="inferred from homology"/>
<dbReference type="PANTHER" id="PTHR48020">
    <property type="entry name" value="PROTON MYO-INOSITOL COTRANSPORTER"/>
    <property type="match status" value="1"/>
</dbReference>
<sequence>MFNISENQVKHENWDEESQKDGDKHSDASGAESDDNLRSPLLSRQGTGTGMGIGGGWQLAYRKDENKEGALKRIYLHQEAGAGSRRGSIISLPGCDAYAEGETIHAAALVSQSVLRTESILAQQSIEEAVEKQSGPITKGPGWGALFEPGVKHALIVGVGIQILQQFSGINGILYYNSQILNKQE</sequence>
<reference evidence="8 9" key="1">
    <citation type="journal article" date="2021" name="BMC Genomics">
        <title>Datura genome reveals duplications of psychoactive alkaloid biosynthetic genes and high mutation rate following tissue culture.</title>
        <authorList>
            <person name="Rajewski A."/>
            <person name="Carter-House D."/>
            <person name="Stajich J."/>
            <person name="Litt A."/>
        </authorList>
    </citation>
    <scope>NUCLEOTIDE SEQUENCE [LARGE SCALE GENOMIC DNA]</scope>
    <source>
        <strain evidence="8">AR-01</strain>
    </source>
</reference>
<protein>
    <submittedName>
        <fullName evidence="8">Transporter</fullName>
    </submittedName>
</protein>
<dbReference type="InterPro" id="IPR050814">
    <property type="entry name" value="Myo-inositol_Transporter"/>
</dbReference>
<name>A0ABS8RPE2_DATST</name>
<keyword evidence="2" id="KW-0813">Transport</keyword>
<evidence type="ECO:0000256" key="1">
    <source>
        <dbReference type="ARBA" id="ARBA00004370"/>
    </source>
</evidence>
<comment type="subcellular location">
    <subcellularLocation>
        <location evidence="1">Membrane</location>
    </subcellularLocation>
</comment>
<dbReference type="Proteomes" id="UP000823775">
    <property type="component" value="Unassembled WGS sequence"/>
</dbReference>
<evidence type="ECO:0000256" key="5">
    <source>
        <dbReference type="ARBA" id="ARBA00023136"/>
    </source>
</evidence>
<dbReference type="EMBL" id="JACEIK010000071">
    <property type="protein sequence ID" value="MCD7448683.1"/>
    <property type="molecule type" value="Genomic_DNA"/>
</dbReference>
<accession>A0ABS8RPE2</accession>